<dbReference type="InterPro" id="IPR039289">
    <property type="entry name" value="CHCHD4"/>
</dbReference>
<evidence type="ECO:0000256" key="5">
    <source>
        <dbReference type="ARBA" id="ARBA00023010"/>
    </source>
</evidence>
<comment type="subcellular location">
    <subcellularLocation>
        <location evidence="1">Mitochondrion</location>
    </subcellularLocation>
</comment>
<feature type="region of interest" description="Disordered" evidence="9">
    <location>
        <begin position="1"/>
        <end position="46"/>
    </location>
</feature>
<dbReference type="Proteomes" id="UP000192247">
    <property type="component" value="Unassembled WGS sequence"/>
</dbReference>
<evidence type="ECO:0000256" key="7">
    <source>
        <dbReference type="ARBA" id="ARBA00023157"/>
    </source>
</evidence>
<feature type="compositionally biased region" description="Low complexity" evidence="9">
    <location>
        <begin position="147"/>
        <end position="156"/>
    </location>
</feature>
<reference evidence="10 11" key="1">
    <citation type="journal article" date="2017" name="Gigascience">
        <title>Draft genome of the honey bee ectoparasitic mite, Tropilaelaps mercedesae, is shaped by the parasitic life history.</title>
        <authorList>
            <person name="Dong X."/>
            <person name="Armstrong S.D."/>
            <person name="Xia D."/>
            <person name="Makepeace B.L."/>
            <person name="Darby A.C."/>
            <person name="Kadowaki T."/>
        </authorList>
    </citation>
    <scope>NUCLEOTIDE SEQUENCE [LARGE SCALE GENOMIC DNA]</scope>
    <source>
        <strain evidence="10">Wuxi-XJTLU</strain>
    </source>
</reference>
<evidence type="ECO:0000256" key="9">
    <source>
        <dbReference type="SAM" id="MobiDB-lite"/>
    </source>
</evidence>
<dbReference type="PROSITE" id="PS51808">
    <property type="entry name" value="CHCH"/>
    <property type="match status" value="1"/>
</dbReference>
<dbReference type="Gene3D" id="1.10.287.2900">
    <property type="match status" value="1"/>
</dbReference>
<dbReference type="OrthoDB" id="7481291at2759"/>
<keyword evidence="5" id="KW-0811">Translocation</keyword>
<keyword evidence="6" id="KW-0496">Mitochondrion</keyword>
<keyword evidence="8" id="KW-0676">Redox-active center</keyword>
<sequence>MAMMTTEHDFGKDHVVFMSEQEAESKPNYQLPPKKPEDEPSGAILPNGEINWDCPCLGGMASGPCALQFQDAFSCFHYSEEEPKGRECIEQFHAMQSCLEKFPNLYPAPDDSEKTLEKSAGANDDDTNDAASMPSSVDNDDQKEKFVAAAAASQAKQQKKQNQ</sequence>
<dbReference type="STRING" id="418985.A0A1V9Y072"/>
<organism evidence="10 11">
    <name type="scientific">Tropilaelaps mercedesae</name>
    <dbReference type="NCBI Taxonomy" id="418985"/>
    <lineage>
        <taxon>Eukaryota</taxon>
        <taxon>Metazoa</taxon>
        <taxon>Ecdysozoa</taxon>
        <taxon>Arthropoda</taxon>
        <taxon>Chelicerata</taxon>
        <taxon>Arachnida</taxon>
        <taxon>Acari</taxon>
        <taxon>Parasitiformes</taxon>
        <taxon>Mesostigmata</taxon>
        <taxon>Gamasina</taxon>
        <taxon>Dermanyssoidea</taxon>
        <taxon>Laelapidae</taxon>
        <taxon>Tropilaelaps</taxon>
    </lineage>
</organism>
<dbReference type="FunCoup" id="A0A1V9Y072">
    <property type="interactions" value="258"/>
</dbReference>
<evidence type="ECO:0000256" key="6">
    <source>
        <dbReference type="ARBA" id="ARBA00023128"/>
    </source>
</evidence>
<dbReference type="GO" id="GO:0015035">
    <property type="term" value="F:protein-disulfide reductase activity"/>
    <property type="evidence" value="ECO:0007669"/>
    <property type="project" value="InterPro"/>
</dbReference>
<evidence type="ECO:0000313" key="11">
    <source>
        <dbReference type="Proteomes" id="UP000192247"/>
    </source>
</evidence>
<dbReference type="AlphaFoldDB" id="A0A1V9Y072"/>
<dbReference type="PANTHER" id="PTHR21622">
    <property type="entry name" value="COILED-COIL-HELIX-COILED-COIL-HELIX DOMAIN CONTAINING 4"/>
    <property type="match status" value="1"/>
</dbReference>
<feature type="compositionally biased region" description="Basic and acidic residues" evidence="9">
    <location>
        <begin position="1"/>
        <end position="15"/>
    </location>
</feature>
<evidence type="ECO:0000256" key="4">
    <source>
        <dbReference type="ARBA" id="ARBA00023002"/>
    </source>
</evidence>
<keyword evidence="2" id="KW-0813">Transport</keyword>
<accession>A0A1V9Y072</accession>
<protein>
    <submittedName>
        <fullName evidence="10">Mitochondrial intermembrane space import and assembly protein 40-A-like</fullName>
    </submittedName>
</protein>
<proteinExistence type="predicted"/>
<keyword evidence="11" id="KW-1185">Reference proteome</keyword>
<evidence type="ECO:0000256" key="8">
    <source>
        <dbReference type="ARBA" id="ARBA00023284"/>
    </source>
</evidence>
<evidence type="ECO:0000256" key="3">
    <source>
        <dbReference type="ARBA" id="ARBA00022927"/>
    </source>
</evidence>
<comment type="caution">
    <text evidence="10">The sequence shown here is derived from an EMBL/GenBank/DDBJ whole genome shotgun (WGS) entry which is preliminary data.</text>
</comment>
<dbReference type="InParanoid" id="A0A1V9Y072"/>
<keyword evidence="4" id="KW-0560">Oxidoreductase</keyword>
<gene>
    <name evidence="10" type="ORF">BIW11_06025</name>
</gene>
<dbReference type="EMBL" id="MNPL01001582">
    <property type="protein sequence ID" value="OQR79018.1"/>
    <property type="molecule type" value="Genomic_DNA"/>
</dbReference>
<keyword evidence="7" id="KW-1015">Disulfide bond</keyword>
<evidence type="ECO:0000313" key="10">
    <source>
        <dbReference type="EMBL" id="OQR79018.1"/>
    </source>
</evidence>
<dbReference type="GO" id="GO:0045041">
    <property type="term" value="P:protein import into mitochondrial intermembrane space"/>
    <property type="evidence" value="ECO:0007669"/>
    <property type="project" value="InterPro"/>
</dbReference>
<dbReference type="GO" id="GO:0005758">
    <property type="term" value="C:mitochondrial intermembrane space"/>
    <property type="evidence" value="ECO:0007669"/>
    <property type="project" value="TreeGrafter"/>
</dbReference>
<evidence type="ECO:0000256" key="2">
    <source>
        <dbReference type="ARBA" id="ARBA00022448"/>
    </source>
</evidence>
<dbReference type="PANTHER" id="PTHR21622:SF0">
    <property type="entry name" value="COILED-COIL-HELIX-COILED-COIL-HELIX DOMAIN CONTAINING 4"/>
    <property type="match status" value="1"/>
</dbReference>
<evidence type="ECO:0000256" key="1">
    <source>
        <dbReference type="ARBA" id="ARBA00004173"/>
    </source>
</evidence>
<feature type="region of interest" description="Disordered" evidence="9">
    <location>
        <begin position="103"/>
        <end position="163"/>
    </location>
</feature>
<name>A0A1V9Y072_9ACAR</name>
<keyword evidence="3" id="KW-0653">Protein transport</keyword>